<proteinExistence type="predicted"/>
<accession>A0A438D0E7</accession>
<evidence type="ECO:0000313" key="2">
    <source>
        <dbReference type="Proteomes" id="UP000288805"/>
    </source>
</evidence>
<comment type="caution">
    <text evidence="1">The sequence shown here is derived from an EMBL/GenBank/DDBJ whole genome shotgun (WGS) entry which is preliminary data.</text>
</comment>
<dbReference type="AlphaFoldDB" id="A0A438D0E7"/>
<evidence type="ECO:0000313" key="1">
    <source>
        <dbReference type="EMBL" id="RVW28916.1"/>
    </source>
</evidence>
<protein>
    <submittedName>
        <fullName evidence="1">KH domain-containing protein</fullName>
    </submittedName>
</protein>
<reference evidence="1 2" key="1">
    <citation type="journal article" date="2018" name="PLoS Genet.">
        <title>Population sequencing reveals clonal diversity and ancestral inbreeding in the grapevine cultivar Chardonnay.</title>
        <authorList>
            <person name="Roach M.J."/>
            <person name="Johnson D.L."/>
            <person name="Bohlmann J."/>
            <person name="van Vuuren H.J."/>
            <person name="Jones S.J."/>
            <person name="Pretorius I.S."/>
            <person name="Schmidt S.A."/>
            <person name="Borneman A.R."/>
        </authorList>
    </citation>
    <scope>NUCLEOTIDE SEQUENCE [LARGE SCALE GENOMIC DNA]</scope>
    <source>
        <strain evidence="2">cv. Chardonnay</strain>
        <tissue evidence="1">Leaf</tissue>
    </source>
</reference>
<dbReference type="EMBL" id="QGNW01001871">
    <property type="protein sequence ID" value="RVW28916.1"/>
    <property type="molecule type" value="Genomic_DNA"/>
</dbReference>
<sequence length="198" mass="22669">MNLRPKNTPSLIPSKAGHWLPHYLYFVNKQKFSIIRHAFLPPYYKLPFHLHFTNLQPEITSVVACASRFWHLTVLWFLSSHCRNQKVVSYSTQSRFCGSERIEHDSPFRSLGQHPNGGPMDLEGWPAMQTEENGPLRRMAPFQASSLGWHRAPGIPTTPVVKRVIRLDVPVDKYPNVGKTCCMCLSGVEFRILLTISK</sequence>
<dbReference type="Proteomes" id="UP000288805">
    <property type="component" value="Unassembled WGS sequence"/>
</dbReference>
<organism evidence="1 2">
    <name type="scientific">Vitis vinifera</name>
    <name type="common">Grape</name>
    <dbReference type="NCBI Taxonomy" id="29760"/>
    <lineage>
        <taxon>Eukaryota</taxon>
        <taxon>Viridiplantae</taxon>
        <taxon>Streptophyta</taxon>
        <taxon>Embryophyta</taxon>
        <taxon>Tracheophyta</taxon>
        <taxon>Spermatophyta</taxon>
        <taxon>Magnoliopsida</taxon>
        <taxon>eudicotyledons</taxon>
        <taxon>Gunneridae</taxon>
        <taxon>Pentapetalae</taxon>
        <taxon>rosids</taxon>
        <taxon>Vitales</taxon>
        <taxon>Vitaceae</taxon>
        <taxon>Viteae</taxon>
        <taxon>Vitis</taxon>
    </lineage>
</organism>
<gene>
    <name evidence="1" type="primary">VvCHDh000955</name>
    <name evidence="1" type="synonym">At1g09670_2</name>
    <name evidence="1" type="ORF">CK203_102845</name>
</gene>
<name>A0A438D0E7_VITVI</name>